<evidence type="ECO:0000256" key="1">
    <source>
        <dbReference type="SAM" id="Coils"/>
    </source>
</evidence>
<dbReference type="InterPro" id="IPR005094">
    <property type="entry name" value="Endonuclease_MobA/VirD2"/>
</dbReference>
<evidence type="ECO:0000259" key="2">
    <source>
        <dbReference type="Pfam" id="PF03432"/>
    </source>
</evidence>
<sequence length="484" mass="55794">MAVLEYAGKDGWIHSTLKKAIQYIQDPAKTTSPEGNLLISNSMLIKPNADDETAFFFERFSRNPRNRKSNNRLAAHFVQSFPEEDEKKLTPEQVHELGVQLAEKMTGGSKHFIVATHVSQAHIHNHILIVNHDEITGRAWKWNQRDLKAWRDMNDRISLENSLSVLPPAKIGYEPEKNSWKNIGERYAFANGQSRLEQLRMIIDTTAMNTSTFTELRKQLTKHNIQIQNRGKHFTYIYKGVKIRDNRLGEAFTPQNLFARLQKTTVFEITINKRLIINKNKDTVTVALPGTHGNLRLTIPQTQTVSDGTTLRAYIAIHRELILLTKTGQLDHKITGEELQNYFTPTHERASITRVNNDDDIQEIMQATSHTAQQEISMQKQIDEVRQALAIITAYDPQTQHLSVAQSMIQRELTTYQQQLMKIVVQETIPLNQASPEDQAQAWDEKNQKITALENKIQEDQKRLQLLNNVAKHVQERNNHRRNR</sequence>
<keyword evidence="1" id="KW-0175">Coiled coil</keyword>
<evidence type="ECO:0000313" key="4">
    <source>
        <dbReference type="Proteomes" id="UP000228976"/>
    </source>
</evidence>
<dbReference type="OrthoDB" id="5688559at2"/>
<proteinExistence type="predicted"/>
<dbReference type="RefSeq" id="WP_094690021.1">
    <property type="nucleotide sequence ID" value="NZ_JACBYZ010000001.1"/>
</dbReference>
<dbReference type="EMBL" id="MWWU01000002">
    <property type="protein sequence ID" value="OZG56509.1"/>
    <property type="molecule type" value="Genomic_DNA"/>
</dbReference>
<dbReference type="Proteomes" id="UP000228976">
    <property type="component" value="Unassembled WGS sequence"/>
</dbReference>
<accession>A0A261FBJ0</accession>
<dbReference type="AlphaFoldDB" id="A0A261FBJ0"/>
<gene>
    <name evidence="3" type="ORF">AEAE_0997</name>
</gene>
<feature type="domain" description="MobA/VirD2-like nuclease" evidence="2">
    <location>
        <begin position="60"/>
        <end position="163"/>
    </location>
</feature>
<dbReference type="Pfam" id="PF03432">
    <property type="entry name" value="Relaxase"/>
    <property type="match status" value="1"/>
</dbReference>
<evidence type="ECO:0000313" key="3">
    <source>
        <dbReference type="EMBL" id="OZG56509.1"/>
    </source>
</evidence>
<protein>
    <submittedName>
        <fullName evidence="3">Mobilization protein</fullName>
    </submittedName>
</protein>
<comment type="caution">
    <text evidence="3">The sequence shown here is derived from an EMBL/GenBank/DDBJ whole genome shotgun (WGS) entry which is preliminary data.</text>
</comment>
<organism evidence="3 4">
    <name type="scientific">Aeriscardovia aeriphila</name>
    <dbReference type="NCBI Taxonomy" id="218139"/>
    <lineage>
        <taxon>Bacteria</taxon>
        <taxon>Bacillati</taxon>
        <taxon>Actinomycetota</taxon>
        <taxon>Actinomycetes</taxon>
        <taxon>Bifidobacteriales</taxon>
        <taxon>Bifidobacteriaceae</taxon>
        <taxon>Aeriscardovia</taxon>
    </lineage>
</organism>
<reference evidence="3 4" key="1">
    <citation type="journal article" date="2017" name="BMC Genomics">
        <title>Comparative genomic and phylogenomic analyses of the Bifidobacteriaceae family.</title>
        <authorList>
            <person name="Lugli G.A."/>
            <person name="Milani C."/>
            <person name="Turroni F."/>
            <person name="Duranti S."/>
            <person name="Mancabelli L."/>
            <person name="Mangifesta M."/>
            <person name="Ferrario C."/>
            <person name="Modesto M."/>
            <person name="Mattarelli P."/>
            <person name="Jiri K."/>
            <person name="van Sinderen D."/>
            <person name="Ventura M."/>
        </authorList>
    </citation>
    <scope>NUCLEOTIDE SEQUENCE [LARGE SCALE GENOMIC DNA]</scope>
    <source>
        <strain evidence="3 4">LMG 21773</strain>
    </source>
</reference>
<keyword evidence="4" id="KW-1185">Reference proteome</keyword>
<feature type="coiled-coil region" evidence="1">
    <location>
        <begin position="443"/>
        <end position="477"/>
    </location>
</feature>
<name>A0A261FBJ0_9BIFI</name>